<dbReference type="InterPro" id="IPR036339">
    <property type="entry name" value="PUB-like_dom_sf"/>
</dbReference>
<dbReference type="SUPFAM" id="SSF54236">
    <property type="entry name" value="Ubiquitin-like"/>
    <property type="match status" value="1"/>
</dbReference>
<name>A0ABR0QSZ4_GOSAR</name>
<feature type="compositionally biased region" description="Pro residues" evidence="2">
    <location>
        <begin position="138"/>
        <end position="151"/>
    </location>
</feature>
<dbReference type="PANTHER" id="PTHR47694:SF1">
    <property type="entry name" value="PLANT UBX DOMAIN-CONTAINING PROTEIN 2"/>
    <property type="match status" value="1"/>
</dbReference>
<dbReference type="PROSITE" id="PS50033">
    <property type="entry name" value="UBX"/>
    <property type="match status" value="1"/>
</dbReference>
<reference evidence="4 5" key="1">
    <citation type="submission" date="2023-03" db="EMBL/GenBank/DDBJ databases">
        <title>WGS of Gossypium arboreum.</title>
        <authorList>
            <person name="Yu D."/>
        </authorList>
    </citation>
    <scope>NUCLEOTIDE SEQUENCE [LARGE SCALE GENOMIC DNA]</scope>
    <source>
        <tissue evidence="4">Leaf</tissue>
    </source>
</reference>
<feature type="domain" description="UBX" evidence="3">
    <location>
        <begin position="445"/>
        <end position="529"/>
    </location>
</feature>
<evidence type="ECO:0000259" key="3">
    <source>
        <dbReference type="PROSITE" id="PS50033"/>
    </source>
</evidence>
<organism evidence="4 5">
    <name type="scientific">Gossypium arboreum</name>
    <name type="common">Tree cotton</name>
    <name type="synonym">Gossypium nanking</name>
    <dbReference type="NCBI Taxonomy" id="29729"/>
    <lineage>
        <taxon>Eukaryota</taxon>
        <taxon>Viridiplantae</taxon>
        <taxon>Streptophyta</taxon>
        <taxon>Embryophyta</taxon>
        <taxon>Tracheophyta</taxon>
        <taxon>Spermatophyta</taxon>
        <taxon>Magnoliopsida</taxon>
        <taxon>eudicotyledons</taxon>
        <taxon>Gunneridae</taxon>
        <taxon>Pentapetalae</taxon>
        <taxon>rosids</taxon>
        <taxon>malvids</taxon>
        <taxon>Malvales</taxon>
        <taxon>Malvaceae</taxon>
        <taxon>Malvoideae</taxon>
        <taxon>Gossypium</taxon>
    </lineage>
</organism>
<keyword evidence="1" id="KW-0833">Ubl conjugation pathway</keyword>
<comment type="caution">
    <text evidence="4">The sequence shown here is derived from an EMBL/GenBank/DDBJ whole genome shotgun (WGS) entry which is preliminary data.</text>
</comment>
<sequence length="556" mass="61988">MDEIILTAHGARRCRNLEQQHNDRWKKEQNVSSGKTDRLSVEGGQFQKDVTWALRRLKCKLELPIQTPSKELFLLEFGASNQKGHLPREIIMDEMKGKWSGFMKKVNNQFSSSGNFKGQGRVLGSSCSGPVNPILTRPSPPHTPSPKPIPPSSSSSSLTSKPSLPSKSSNSDQNTPSNLEPPRKPENGFDPYGSLITSSKVSKNGFTLNMFECPICGAPYVSEEEVSKHVETCIEINSSNREGSDTDAGSNENELQESSGIELEVCIGSYISGNPPDGSVQVFLRLLRNIVKEPGNDKFRKIRMSNPKIREAIGEVSGGVELLELVGFVSKEGGGEMWAVMDVPKKEMITLMNKAIMLLEQEKIEEGNKSEKEEMVEPKKIDRQIRVFFSVPESVAAKIELPDSFYSLSAEEVKREAELRKKKNAESQLLIPKSFKEKQAKAGRRRYRRTMIRIQFPDGVVLQAVFAPWEPTSSLYKFVSLSLKEPSLEFELLDPVLVKRRVIPSFPAAGQKARTLYDEDLVPSALIKFKPIETDSVVFTGLSNELLELSEPLVTN</sequence>
<dbReference type="InterPro" id="IPR001012">
    <property type="entry name" value="UBX_dom"/>
</dbReference>
<dbReference type="SUPFAM" id="SSF143503">
    <property type="entry name" value="PUG domain-like"/>
    <property type="match status" value="1"/>
</dbReference>
<evidence type="ECO:0000256" key="2">
    <source>
        <dbReference type="SAM" id="MobiDB-lite"/>
    </source>
</evidence>
<dbReference type="InterPro" id="IPR029071">
    <property type="entry name" value="Ubiquitin-like_domsf"/>
</dbReference>
<feature type="compositionally biased region" description="Low complexity" evidence="2">
    <location>
        <begin position="152"/>
        <end position="171"/>
    </location>
</feature>
<feature type="region of interest" description="Disordered" evidence="2">
    <location>
        <begin position="113"/>
        <end position="193"/>
    </location>
</feature>
<dbReference type="Pfam" id="PF00789">
    <property type="entry name" value="UBX"/>
    <property type="match status" value="1"/>
</dbReference>
<gene>
    <name evidence="4" type="ORF">PVK06_004768</name>
</gene>
<proteinExistence type="predicted"/>
<dbReference type="EMBL" id="JARKNE010000002">
    <property type="protein sequence ID" value="KAK5842415.1"/>
    <property type="molecule type" value="Genomic_DNA"/>
</dbReference>
<keyword evidence="5" id="KW-1185">Reference proteome</keyword>
<protein>
    <recommendedName>
        <fullName evidence="3">UBX domain-containing protein</fullName>
    </recommendedName>
</protein>
<dbReference type="PANTHER" id="PTHR47694">
    <property type="entry name" value="PLANT UBX DOMAIN-CONTAINING PROTEIN 2"/>
    <property type="match status" value="1"/>
</dbReference>
<evidence type="ECO:0000256" key="1">
    <source>
        <dbReference type="ARBA" id="ARBA00022786"/>
    </source>
</evidence>
<evidence type="ECO:0000313" key="4">
    <source>
        <dbReference type="EMBL" id="KAK5842415.1"/>
    </source>
</evidence>
<dbReference type="CDD" id="cd09212">
    <property type="entry name" value="PUB"/>
    <property type="match status" value="1"/>
</dbReference>
<dbReference type="Gene3D" id="1.20.58.2190">
    <property type="match status" value="1"/>
</dbReference>
<accession>A0ABR0QSZ4</accession>
<dbReference type="SMART" id="SM00580">
    <property type="entry name" value="PUG"/>
    <property type="match status" value="1"/>
</dbReference>
<dbReference type="Gene3D" id="3.10.20.90">
    <property type="entry name" value="Phosphatidylinositol 3-kinase Catalytic Subunit, Chain A, domain 1"/>
    <property type="match status" value="1"/>
</dbReference>
<dbReference type="Pfam" id="PF09409">
    <property type="entry name" value="PUB"/>
    <property type="match status" value="1"/>
</dbReference>
<dbReference type="InterPro" id="IPR018997">
    <property type="entry name" value="PUB_domain"/>
</dbReference>
<dbReference type="Proteomes" id="UP001358586">
    <property type="component" value="Chromosome 2"/>
</dbReference>
<evidence type="ECO:0000313" key="5">
    <source>
        <dbReference type="Proteomes" id="UP001358586"/>
    </source>
</evidence>
<dbReference type="CDD" id="cd16119">
    <property type="entry name" value="UBX_UBXN6"/>
    <property type="match status" value="1"/>
</dbReference>